<name>A0A5P2C393_STRVZ</name>
<proteinExistence type="predicted"/>
<protein>
    <submittedName>
        <fullName evidence="2">Uncharacterized protein</fullName>
    </submittedName>
</protein>
<reference evidence="2 3" key="1">
    <citation type="submission" date="2018-05" db="EMBL/GenBank/DDBJ databases">
        <title>Streptomyces venezuelae.</title>
        <authorList>
            <person name="Kim W."/>
            <person name="Lee N."/>
            <person name="Cho B.-K."/>
        </authorList>
    </citation>
    <scope>NUCLEOTIDE SEQUENCE [LARGE SCALE GENOMIC DNA]</scope>
    <source>
        <strain evidence="2 3">ATCC 14584</strain>
    </source>
</reference>
<evidence type="ECO:0000313" key="2">
    <source>
        <dbReference type="EMBL" id="QES37204.1"/>
    </source>
</evidence>
<evidence type="ECO:0000256" key="1">
    <source>
        <dbReference type="SAM" id="MobiDB-lite"/>
    </source>
</evidence>
<dbReference type="OrthoDB" id="3873239at2"/>
<dbReference type="RefSeq" id="WP_150219440.1">
    <property type="nucleotide sequence ID" value="NZ_CP029192.1"/>
</dbReference>
<accession>A0A5P2C393</accession>
<feature type="compositionally biased region" description="Low complexity" evidence="1">
    <location>
        <begin position="22"/>
        <end position="33"/>
    </location>
</feature>
<feature type="region of interest" description="Disordered" evidence="1">
    <location>
        <begin position="80"/>
        <end position="104"/>
    </location>
</feature>
<dbReference type="AlphaFoldDB" id="A0A5P2C393"/>
<evidence type="ECO:0000313" key="3">
    <source>
        <dbReference type="Proteomes" id="UP000322927"/>
    </source>
</evidence>
<feature type="region of interest" description="Disordered" evidence="1">
    <location>
        <begin position="1"/>
        <end position="41"/>
    </location>
</feature>
<dbReference type="EMBL" id="CP029192">
    <property type="protein sequence ID" value="QES37204.1"/>
    <property type="molecule type" value="Genomic_DNA"/>
</dbReference>
<gene>
    <name evidence="2" type="ORF">DEJ48_30755</name>
</gene>
<organism evidence="2 3">
    <name type="scientific">Streptomyces venezuelae</name>
    <dbReference type="NCBI Taxonomy" id="54571"/>
    <lineage>
        <taxon>Bacteria</taxon>
        <taxon>Bacillati</taxon>
        <taxon>Actinomycetota</taxon>
        <taxon>Actinomycetes</taxon>
        <taxon>Kitasatosporales</taxon>
        <taxon>Streptomycetaceae</taxon>
        <taxon>Streptomyces</taxon>
    </lineage>
</organism>
<dbReference type="Proteomes" id="UP000322927">
    <property type="component" value="Chromosome"/>
</dbReference>
<sequence>MSDSFAGPGQGEAVEPEHQAPDDPSYDPAAPAPLGVERTPTGNAEVDACLARLGDADHLATDGHIEVYEDVHRGLREALTALDARPGPPAPTGAPTTRSSYDRS</sequence>